<dbReference type="EMBL" id="CP001932">
    <property type="protein sequence ID" value="ADD03675.1"/>
    <property type="molecule type" value="Genomic_DNA"/>
</dbReference>
<feature type="transmembrane region" description="Helical" evidence="1">
    <location>
        <begin position="59"/>
        <end position="88"/>
    </location>
</feature>
<evidence type="ECO:0000259" key="2">
    <source>
        <dbReference type="Pfam" id="PF04235"/>
    </source>
</evidence>
<dbReference type="EMBL" id="AOHS01000007">
    <property type="protein sequence ID" value="ELY34440.1"/>
    <property type="molecule type" value="Genomic_DNA"/>
</dbReference>
<dbReference type="PANTHER" id="PTHR30590:SF2">
    <property type="entry name" value="INNER MEMBRANE PROTEIN"/>
    <property type="match status" value="1"/>
</dbReference>
<feature type="transmembrane region" description="Helical" evidence="1">
    <location>
        <begin position="251"/>
        <end position="273"/>
    </location>
</feature>
<protein>
    <submittedName>
        <fullName evidence="3">DUF418 domain protein</fullName>
    </submittedName>
</protein>
<keyword evidence="5" id="KW-1185">Reference proteome</keyword>
<reference evidence="4 6" key="3">
    <citation type="journal article" date="2014" name="PLoS Genet.">
        <title>Phylogenetically driven sequencing of extremely halophilic archaea reveals strategies for static and dynamic osmo-response.</title>
        <authorList>
            <person name="Becker E.A."/>
            <person name="Seitzer P.M."/>
            <person name="Tritt A."/>
            <person name="Larsen D."/>
            <person name="Krusor M."/>
            <person name="Yao A.I."/>
            <person name="Wu D."/>
            <person name="Madern D."/>
            <person name="Eisen J.A."/>
            <person name="Darling A.E."/>
            <person name="Facciotti M.T."/>
        </authorList>
    </citation>
    <scope>NUCLEOTIDE SEQUENCE [LARGE SCALE GENOMIC DNA]</scope>
    <source>
        <strain evidence="6">ATCC 43099 / DSM 3394 / CCM 3739 / CIP 104546 / IAM 13178 / JCM 8861 / NBRC 102185 / NCIMB 2190 / MS3</strain>
        <strain evidence="4">MS-3</strain>
    </source>
</reference>
<feature type="transmembrane region" description="Helical" evidence="1">
    <location>
        <begin position="218"/>
        <end position="239"/>
    </location>
</feature>
<feature type="transmembrane region" description="Helical" evidence="1">
    <location>
        <begin position="293"/>
        <end position="311"/>
    </location>
</feature>
<feature type="transmembrane region" description="Helical" evidence="1">
    <location>
        <begin position="149"/>
        <end position="172"/>
    </location>
</feature>
<name>D3SVV6_NATMM</name>
<dbReference type="InterPro" id="IPR007349">
    <property type="entry name" value="DUF418"/>
</dbReference>
<feature type="transmembrane region" description="Helical" evidence="1">
    <location>
        <begin position="21"/>
        <end position="39"/>
    </location>
</feature>
<evidence type="ECO:0000313" key="5">
    <source>
        <dbReference type="Proteomes" id="UP000001879"/>
    </source>
</evidence>
<dbReference type="Pfam" id="PF04235">
    <property type="entry name" value="DUF418"/>
    <property type="match status" value="1"/>
</dbReference>
<keyword evidence="1" id="KW-1133">Transmembrane helix</keyword>
<dbReference type="PaxDb" id="547559-Nmag_0076"/>
<organism evidence="3 5">
    <name type="scientific">Natrialba magadii (strain ATCC 43099 / DSM 3394 / CCM 3739 / CIP 104546 / IAM 13178 / JCM 8861 / NBRC 102185 / NCIMB 2190 / MS3)</name>
    <name type="common">Natronobacterium magadii</name>
    <dbReference type="NCBI Taxonomy" id="547559"/>
    <lineage>
        <taxon>Archaea</taxon>
        <taxon>Methanobacteriati</taxon>
        <taxon>Methanobacteriota</taxon>
        <taxon>Stenosarchaea group</taxon>
        <taxon>Halobacteria</taxon>
        <taxon>Halobacteriales</taxon>
        <taxon>Natrialbaceae</taxon>
        <taxon>Natrialba</taxon>
    </lineage>
</organism>
<evidence type="ECO:0000256" key="1">
    <source>
        <dbReference type="SAM" id="Phobius"/>
    </source>
</evidence>
<dbReference type="OrthoDB" id="268997at2157"/>
<proteinExistence type="predicted"/>
<keyword evidence="1" id="KW-0812">Transmembrane</keyword>
<dbReference type="GeneID" id="8822895"/>
<dbReference type="eggNOG" id="arCOG06418">
    <property type="taxonomic scope" value="Archaea"/>
</dbReference>
<gene>
    <name evidence="3" type="ordered locus">Nmag_0076</name>
    <name evidence="4" type="ORF">C500_00857</name>
</gene>
<reference evidence="3" key="4">
    <citation type="submission" date="2016-09" db="EMBL/GenBank/DDBJ databases">
        <authorList>
            <person name="Pfeiffer F."/>
        </authorList>
    </citation>
    <scope>NUCLEOTIDE SEQUENCE</scope>
    <source>
        <strain evidence="3">ATCC 43099</strain>
    </source>
</reference>
<dbReference type="HOGENOM" id="CLU_039610_0_0_2"/>
<feature type="domain" description="DUF418" evidence="2">
    <location>
        <begin position="236"/>
        <end position="396"/>
    </location>
</feature>
<dbReference type="RefSeq" id="WP_004267067.1">
    <property type="nucleotide sequence ID" value="NC_013922.1"/>
</dbReference>
<dbReference type="PANTHER" id="PTHR30590">
    <property type="entry name" value="INNER MEMBRANE PROTEIN"/>
    <property type="match status" value="1"/>
</dbReference>
<dbReference type="PATRIC" id="fig|547559.17.peg.162"/>
<feature type="transmembrane region" description="Helical" evidence="1">
    <location>
        <begin position="332"/>
        <end position="353"/>
    </location>
</feature>
<dbReference type="InterPro" id="IPR052529">
    <property type="entry name" value="Bact_Transport_Assoc"/>
</dbReference>
<dbReference type="Proteomes" id="UP000011543">
    <property type="component" value="Unassembled WGS sequence"/>
</dbReference>
<evidence type="ECO:0000313" key="3">
    <source>
        <dbReference type="EMBL" id="ADD03675.1"/>
    </source>
</evidence>
<accession>D3SVV6</accession>
<reference evidence="5" key="1">
    <citation type="submission" date="2010-02" db="EMBL/GenBank/DDBJ databases">
        <title>Complete sequence of chromosome of Natrialba magadii ATCC 43099.</title>
        <authorList>
            <consortium name="US DOE Joint Genome Institute"/>
            <person name="Lucas S."/>
            <person name="Copeland A."/>
            <person name="Lapidus A."/>
            <person name="Cheng J.-F."/>
            <person name="Bruce D."/>
            <person name="Goodwin L."/>
            <person name="Pitluck S."/>
            <person name="Davenport K."/>
            <person name="Saunders E."/>
            <person name="Detter J.C."/>
            <person name="Han C."/>
            <person name="Tapia R."/>
            <person name="Land M."/>
            <person name="Hauser L."/>
            <person name="Kyrpides N."/>
            <person name="Mikhailova N."/>
            <person name="De Castro R.E."/>
            <person name="Maupin-Furlow J.A."/>
            <person name="Woyke T."/>
        </authorList>
    </citation>
    <scope>NUCLEOTIDE SEQUENCE [LARGE SCALE GENOMIC DNA]</scope>
    <source>
        <strain evidence="5">ATCC 43099 / DSM 3394 / CCM 3739 / CIP 104546 / IAM 13178 / JCM 8861 / NBRC 102185 / NCIMB 2190 / MS3</strain>
    </source>
</reference>
<dbReference type="STRING" id="547559.Nmag_0076"/>
<evidence type="ECO:0000313" key="6">
    <source>
        <dbReference type="Proteomes" id="UP000011543"/>
    </source>
</evidence>
<keyword evidence="1" id="KW-0472">Membrane</keyword>
<dbReference type="KEGG" id="nmg:Nmag_0076"/>
<evidence type="ECO:0000313" key="4">
    <source>
        <dbReference type="EMBL" id="ELY34440.1"/>
    </source>
</evidence>
<dbReference type="AlphaFoldDB" id="D3SVV6"/>
<feature type="transmembrane region" description="Helical" evidence="1">
    <location>
        <begin position="359"/>
        <end position="381"/>
    </location>
</feature>
<feature type="transmembrane region" description="Helical" evidence="1">
    <location>
        <begin position="124"/>
        <end position="142"/>
    </location>
</feature>
<sequence length="416" mass="45995">MSERAEDGPTPPSERIVALDALRGVALLGILLVNIWLFAMPEATLSNPTVHGEFTGWNYWAWFGTHVFAQQKFITLFTLLFGAGISLFTQSVRSKSTEHAATVLSARRFGWLVLFGLAHAYLLWYGDILVAYGACAFGVLVLRDLPARTLSAIGIGLIAVPSLLEILAALTADPSTVADTWRPAESVLRAEVETYRSGWIEQFDHRASTSFRRQTTDFVGYTAWRVGGVMLLGMALFKWGVLTNERSARFYARLAAVGAVSGLVVILAGVAYIHAHDWGVEGALLWRQFNYWGSLPLAAAYLALVMWFCQWRPDGLATRSFAAVGRTAFSNYLLQTVLATSIFYGHGLGLFGAVTRVELLAIVVAIWAVQVPLSVLWLRYFRYGPMEWLWRALTYKSKPPLRESRAGSDTAEQSDG</sequence>
<dbReference type="Proteomes" id="UP000001879">
    <property type="component" value="Chromosome"/>
</dbReference>
<reference evidence="3 5" key="2">
    <citation type="journal article" date="2012" name="BMC Genomics">
        <title>A comparative genomics perspective on the genetic content of the alkaliphilic haloarchaeon Natrialba magadii ATCC 43099T.</title>
        <authorList>
            <person name="Siddaramappa S."/>
            <person name="Challacombe J.F."/>
            <person name="Decastro R.E."/>
            <person name="Pfeiffer F."/>
            <person name="Sastre D.E."/>
            <person name="Gimenez M.I."/>
            <person name="Paggi R.A."/>
            <person name="Detter J.C."/>
            <person name="Davenport K.W."/>
            <person name="Goodwin L.A."/>
            <person name="Kyrpides N."/>
            <person name="Tapia R."/>
            <person name="Pitluck S."/>
            <person name="Lucas S."/>
            <person name="Woyke T."/>
            <person name="Maupin-Furlow J.A."/>
        </authorList>
    </citation>
    <scope>NUCLEOTIDE SEQUENCE [LARGE SCALE GENOMIC DNA]</scope>
    <source>
        <strain evidence="3">ATCC 43099</strain>
        <strain evidence="5">ATCC 43099 / DSM 3394 / CCM 3739 / CIP 104546 / IAM 13178 / JCM 8861 / NBRC 102185 / NCIMB 2190 / MS3</strain>
    </source>
</reference>